<dbReference type="Proteomes" id="UP000285596">
    <property type="component" value="Unassembled WGS sequence"/>
</dbReference>
<evidence type="ECO:0000313" key="2">
    <source>
        <dbReference type="Proteomes" id="UP000285596"/>
    </source>
</evidence>
<dbReference type="InterPro" id="IPR008928">
    <property type="entry name" value="6-hairpin_glycosidase_sf"/>
</dbReference>
<protein>
    <submittedName>
        <fullName evidence="1">Uncharacterized protein</fullName>
    </submittedName>
</protein>
<dbReference type="GO" id="GO:0005975">
    <property type="term" value="P:carbohydrate metabolic process"/>
    <property type="evidence" value="ECO:0007669"/>
    <property type="project" value="InterPro"/>
</dbReference>
<dbReference type="Gene3D" id="1.50.10.10">
    <property type="match status" value="1"/>
</dbReference>
<accession>A0A423V2E4</accession>
<organism evidence="1 2">
    <name type="scientific">Streptomyces globisporus</name>
    <dbReference type="NCBI Taxonomy" id="1908"/>
    <lineage>
        <taxon>Bacteria</taxon>
        <taxon>Bacillati</taxon>
        <taxon>Actinomycetota</taxon>
        <taxon>Actinomycetes</taxon>
        <taxon>Kitasatosporales</taxon>
        <taxon>Streptomycetaceae</taxon>
        <taxon>Streptomyces</taxon>
    </lineage>
</organism>
<reference evidence="1 2" key="1">
    <citation type="submission" date="2018-08" db="EMBL/GenBank/DDBJ databases">
        <title>Streptomyces globisporus 1912-4Crt, whole genome shotgun sequence.</title>
        <authorList>
            <person name="Matselyukh B."/>
        </authorList>
    </citation>
    <scope>NUCLEOTIDE SEQUENCE [LARGE SCALE GENOMIC DNA]</scope>
    <source>
        <strain evidence="1 2">1912-4Crt</strain>
    </source>
</reference>
<sequence>MWLAQHLLDREEGGVHRAAPSVGGPPITGRKHLSDQSAAVLALADNAPQELPVALRGLYALLDRDGLPGFSELADRSWRAQPTGRPRTLRHQFHAAAALLVGSLHTADQVARVRALDLLNRCLSTCVNGVFPSRVSQEWRQTVDGTPSPLTTASALRALAIADALGEPDVDTEQLPQMVVFLNRHVRERPSPGGDPRIALAMAHAARLLDSAEHIDAAHRVLDMTVRHFSRRHDTGGISAIDTAYLLLAGSVLRSRGHDDRGATAVSRAAIGRLADHRHGGFHTVLAPTGVTPTVKYAQAQSALAGALCATSALPISRQGWPADDHDE</sequence>
<gene>
    <name evidence="1" type="ORF">D3105_09685</name>
</gene>
<dbReference type="SUPFAM" id="SSF48208">
    <property type="entry name" value="Six-hairpin glycosidases"/>
    <property type="match status" value="1"/>
</dbReference>
<comment type="caution">
    <text evidence="1">The sequence shown here is derived from an EMBL/GenBank/DDBJ whole genome shotgun (WGS) entry which is preliminary data.</text>
</comment>
<dbReference type="EMBL" id="QWFA01000038">
    <property type="protein sequence ID" value="ROV68760.1"/>
    <property type="molecule type" value="Genomic_DNA"/>
</dbReference>
<name>A0A423V2E4_STRGL</name>
<dbReference type="AlphaFoldDB" id="A0A423V2E4"/>
<evidence type="ECO:0000313" key="1">
    <source>
        <dbReference type="EMBL" id="ROV68760.1"/>
    </source>
</evidence>
<proteinExistence type="predicted"/>
<dbReference type="InterPro" id="IPR012341">
    <property type="entry name" value="6hp_glycosidase-like_sf"/>
</dbReference>